<dbReference type="Gene3D" id="3.30.420.10">
    <property type="entry name" value="Ribonuclease H-like superfamily/Ribonuclease H"/>
    <property type="match status" value="1"/>
</dbReference>
<dbReference type="GO" id="GO:0003677">
    <property type="term" value="F:DNA binding"/>
    <property type="evidence" value="ECO:0007669"/>
    <property type="project" value="UniProtKB-KW"/>
</dbReference>
<dbReference type="NCBIfam" id="NF033546">
    <property type="entry name" value="transpos_IS21"/>
    <property type="match status" value="1"/>
</dbReference>
<gene>
    <name evidence="7" type="ORF">E5986_07105</name>
</gene>
<dbReference type="Gene3D" id="1.10.10.60">
    <property type="entry name" value="Homeodomain-like"/>
    <property type="match status" value="1"/>
</dbReference>
<dbReference type="GO" id="GO:0032196">
    <property type="term" value="P:transposition"/>
    <property type="evidence" value="ECO:0007669"/>
    <property type="project" value="UniProtKB-KW"/>
</dbReference>
<dbReference type="InterPro" id="IPR012337">
    <property type="entry name" value="RNaseH-like_sf"/>
</dbReference>
<dbReference type="EMBL" id="SSTJ01000007">
    <property type="protein sequence ID" value="THG37229.1"/>
    <property type="molecule type" value="Genomic_DNA"/>
</dbReference>
<dbReference type="InterPro" id="IPR009057">
    <property type="entry name" value="Homeodomain-like_sf"/>
</dbReference>
<dbReference type="Pfam" id="PF22483">
    <property type="entry name" value="Mu-transpos_C_2"/>
    <property type="match status" value="1"/>
</dbReference>
<dbReference type="GO" id="GO:0015074">
    <property type="term" value="P:DNA integration"/>
    <property type="evidence" value="ECO:0007669"/>
    <property type="project" value="InterPro"/>
</dbReference>
<dbReference type="PROSITE" id="PS50531">
    <property type="entry name" value="HTH_IS21"/>
    <property type="match status" value="1"/>
</dbReference>
<dbReference type="InterPro" id="IPR036397">
    <property type="entry name" value="RNaseH_sf"/>
</dbReference>
<dbReference type="PANTHER" id="PTHR35004">
    <property type="entry name" value="TRANSPOSASE RV3428C-RELATED"/>
    <property type="match status" value="1"/>
</dbReference>
<proteinExistence type="inferred from homology"/>
<organism evidence="7 8">
    <name type="scientific">Adlercreutzia caecimuris</name>
    <dbReference type="NCBI Taxonomy" id="671266"/>
    <lineage>
        <taxon>Bacteria</taxon>
        <taxon>Bacillati</taxon>
        <taxon>Actinomycetota</taxon>
        <taxon>Coriobacteriia</taxon>
        <taxon>Eggerthellales</taxon>
        <taxon>Eggerthellaceae</taxon>
        <taxon>Adlercreutzia</taxon>
    </lineage>
</organism>
<dbReference type="InterPro" id="IPR006120">
    <property type="entry name" value="Resolvase_HTH_dom"/>
</dbReference>
<feature type="domain" description="HTH IS21-type" evidence="5">
    <location>
        <begin position="5"/>
        <end position="68"/>
    </location>
</feature>
<evidence type="ECO:0000259" key="6">
    <source>
        <dbReference type="PROSITE" id="PS50994"/>
    </source>
</evidence>
<evidence type="ECO:0000256" key="1">
    <source>
        <dbReference type="ARBA" id="ARBA00009277"/>
    </source>
</evidence>
<protein>
    <submittedName>
        <fullName evidence="7">IS21 family transposase</fullName>
    </submittedName>
</protein>
<name>A0A4S4G183_9ACTN</name>
<dbReference type="SUPFAM" id="SSF46689">
    <property type="entry name" value="Homeodomain-like"/>
    <property type="match status" value="1"/>
</dbReference>
<dbReference type="SUPFAM" id="SSF53098">
    <property type="entry name" value="Ribonuclease H-like"/>
    <property type="match status" value="1"/>
</dbReference>
<feature type="domain" description="Integrase catalytic" evidence="6">
    <location>
        <begin position="123"/>
        <end position="294"/>
    </location>
</feature>
<dbReference type="Pfam" id="PF02796">
    <property type="entry name" value="HTH_7"/>
    <property type="match status" value="1"/>
</dbReference>
<comment type="caution">
    <text evidence="7">The sequence shown here is derived from an EMBL/GenBank/DDBJ whole genome shotgun (WGS) entry which is preliminary data.</text>
</comment>
<dbReference type="InterPro" id="IPR054353">
    <property type="entry name" value="IstA-like_C"/>
</dbReference>
<dbReference type="InterPro" id="IPR017894">
    <property type="entry name" value="HTH_IS21_transposase_type"/>
</dbReference>
<dbReference type="PROSITE" id="PS50994">
    <property type="entry name" value="INTEGRASE"/>
    <property type="match status" value="1"/>
</dbReference>
<evidence type="ECO:0000313" key="8">
    <source>
        <dbReference type="Proteomes" id="UP000308978"/>
    </source>
</evidence>
<accession>A0A4S4G183</accession>
<evidence type="ECO:0000259" key="5">
    <source>
        <dbReference type="PROSITE" id="PS50531"/>
    </source>
</evidence>
<evidence type="ECO:0000313" key="7">
    <source>
        <dbReference type="EMBL" id="THG37229.1"/>
    </source>
</evidence>
<dbReference type="PANTHER" id="PTHR35004:SF8">
    <property type="entry name" value="TRANSPOSASE RV3428C-RELATED"/>
    <property type="match status" value="1"/>
</dbReference>
<comment type="similarity">
    <text evidence="1">Belongs to the transposase IS21/IS408/IS1162 family.</text>
</comment>
<keyword evidence="2" id="KW-0815">Transposition</keyword>
<keyword evidence="3" id="KW-0238">DNA-binding</keyword>
<dbReference type="AlphaFoldDB" id="A0A4S4G183"/>
<sequence>MISMSNIYSIRQMRMEGRPIAHIAKTLEISRDTVYKYLEEEDLSPRPPVKRERGSVLDQYRPTIASWLEDDAKGWRKQRHTAKRIWQRLTDELGAEVSESTVRHYVGKLKKELGIGGERFLDLVWAPGEAQADFGEADFYVAGVRRRLSYFVLTFPFSNVGLAQVFPGENAECVCQALKDIFEYLGGVPARIVFDNAAGVGRKIGDAVRTAGLFSAFAAHYGFAFSFCNPNSGHEKGSVENKVGYIRRNLFVPVPSFDGGRRFNKTLLARCMALAEKPHWAKGEEERALFMEDRVALLGLPPAPFDVVRYERRRTDKLGRVRLESRHLYSTSPEFALTEVICAIRAREVVVADAGGTVIATHTRAYGDAPSDTSNPASQLALLARKPGAWRNSRVRAAVADELREYMDGLGRDALAERLRLMRNVAAQSGWEAMVEAAATALESTGRIDEAGMHMAVLSRTSTPIRYDEPVDLSVYDALARKGV</sequence>
<dbReference type="Proteomes" id="UP000308978">
    <property type="component" value="Unassembled WGS sequence"/>
</dbReference>
<dbReference type="GO" id="GO:0000150">
    <property type="term" value="F:DNA strand exchange activity"/>
    <property type="evidence" value="ECO:0007669"/>
    <property type="project" value="InterPro"/>
</dbReference>
<evidence type="ECO:0000256" key="4">
    <source>
        <dbReference type="ARBA" id="ARBA00023172"/>
    </source>
</evidence>
<dbReference type="InterPro" id="IPR001584">
    <property type="entry name" value="Integrase_cat-core"/>
</dbReference>
<evidence type="ECO:0000256" key="2">
    <source>
        <dbReference type="ARBA" id="ARBA00022578"/>
    </source>
</evidence>
<keyword evidence="4" id="KW-0233">DNA recombination</keyword>
<reference evidence="7 8" key="1">
    <citation type="submission" date="2019-04" db="EMBL/GenBank/DDBJ databases">
        <title>Microbes associate with the intestines of laboratory mice.</title>
        <authorList>
            <person name="Navarre W."/>
            <person name="Wong E."/>
            <person name="Huang K.C."/>
            <person name="Tropini C."/>
            <person name="Ng K."/>
            <person name="Yu B."/>
        </authorList>
    </citation>
    <scope>NUCLEOTIDE SEQUENCE [LARGE SCALE GENOMIC DNA]</scope>
    <source>
        <strain evidence="7 8">NM80_B27</strain>
    </source>
</reference>
<evidence type="ECO:0000256" key="3">
    <source>
        <dbReference type="ARBA" id="ARBA00023125"/>
    </source>
</evidence>